<organism evidence="1 2">
    <name type="scientific">Lithohypha guttulata</name>
    <dbReference type="NCBI Taxonomy" id="1690604"/>
    <lineage>
        <taxon>Eukaryota</taxon>
        <taxon>Fungi</taxon>
        <taxon>Dikarya</taxon>
        <taxon>Ascomycota</taxon>
        <taxon>Pezizomycotina</taxon>
        <taxon>Eurotiomycetes</taxon>
        <taxon>Chaetothyriomycetidae</taxon>
        <taxon>Chaetothyriales</taxon>
        <taxon>Trichomeriaceae</taxon>
        <taxon>Lithohypha</taxon>
    </lineage>
</organism>
<dbReference type="InterPro" id="IPR052979">
    <property type="entry name" value="Adenylate-forming_domain"/>
</dbReference>
<comment type="caution">
    <text evidence="1">The sequence shown here is derived from an EMBL/GenBank/DDBJ whole genome shotgun (WGS) entry which is preliminary data.</text>
</comment>
<evidence type="ECO:0000313" key="2">
    <source>
        <dbReference type="Proteomes" id="UP001345013"/>
    </source>
</evidence>
<proteinExistence type="predicted"/>
<evidence type="ECO:0000313" key="1">
    <source>
        <dbReference type="EMBL" id="KAK5102469.1"/>
    </source>
</evidence>
<dbReference type="EMBL" id="JAVRRG010000001">
    <property type="protein sequence ID" value="KAK5102469.1"/>
    <property type="molecule type" value="Genomic_DNA"/>
</dbReference>
<keyword evidence="2" id="KW-1185">Reference proteome</keyword>
<accession>A0ABR0KPH8</accession>
<sequence length="108" mass="11539">MPQNLAICTTPRLSDDQWRMACFAAILAEDGIGYSLLISKAGDMTTLVIKAPPRELWTKGSPARGAIYMDVVLKKIVVVATGSYTAPILSLLQGQVSKANSVVDPQSC</sequence>
<dbReference type="PANTHER" id="PTHR33927:SF5">
    <property type="entry name" value="ENZYME, PUTATIVE (AFU_ORTHOLOGUE AFUA_8G01222)-RELATED"/>
    <property type="match status" value="1"/>
</dbReference>
<dbReference type="PANTHER" id="PTHR33927">
    <property type="entry name" value="TRANSMEMBRANE PROTEIN"/>
    <property type="match status" value="1"/>
</dbReference>
<gene>
    <name evidence="1" type="ORF">LTR24_000028</name>
</gene>
<reference evidence="1 2" key="1">
    <citation type="submission" date="2023-08" db="EMBL/GenBank/DDBJ databases">
        <title>Black Yeasts Isolated from many extreme environments.</title>
        <authorList>
            <person name="Coleine C."/>
            <person name="Stajich J.E."/>
            <person name="Selbmann L."/>
        </authorList>
    </citation>
    <scope>NUCLEOTIDE SEQUENCE [LARGE SCALE GENOMIC DNA]</scope>
    <source>
        <strain evidence="1 2">CCFEE 5885</strain>
    </source>
</reference>
<dbReference type="Proteomes" id="UP001345013">
    <property type="component" value="Unassembled WGS sequence"/>
</dbReference>
<protein>
    <submittedName>
        <fullName evidence="1">Uncharacterized protein</fullName>
    </submittedName>
</protein>
<name>A0ABR0KPH8_9EURO</name>